<sequence>MTLTPSVEFLDEFDIVVVGAGHSGCEAALAAARLGCRTLLLTLNLDKIAWQPCNPAVGGPAKSQLVHEIDALGGEIGKA</sequence>
<evidence type="ECO:0000256" key="5">
    <source>
        <dbReference type="ARBA" id="ARBA00023027"/>
    </source>
</evidence>
<reference evidence="8" key="1">
    <citation type="submission" date="2019-10" db="EMBL/GenBank/DDBJ databases">
        <authorList>
            <consortium name="Genoscope - CEA"/>
            <person name="William W."/>
        </authorList>
    </citation>
    <scope>NUCLEOTIDE SEQUENCE [LARGE SCALE GENOMIC DNA]</scope>
    <source>
        <strain evidence="8">BBR_PRJEB10992</strain>
    </source>
</reference>
<dbReference type="Gene3D" id="3.50.50.60">
    <property type="entry name" value="FAD/NAD(P)-binding domain"/>
    <property type="match status" value="1"/>
</dbReference>
<feature type="domain" description="MnmG N-terminal" evidence="7">
    <location>
        <begin position="14"/>
        <end position="79"/>
    </location>
</feature>
<dbReference type="GO" id="GO:0050660">
    <property type="term" value="F:flavin adenine dinucleotide binding"/>
    <property type="evidence" value="ECO:0007669"/>
    <property type="project" value="InterPro"/>
</dbReference>
<evidence type="ECO:0000256" key="4">
    <source>
        <dbReference type="ARBA" id="ARBA00022827"/>
    </source>
</evidence>
<evidence type="ECO:0000259" key="7">
    <source>
        <dbReference type="Pfam" id="PF01134"/>
    </source>
</evidence>
<gene>
    <name evidence="8" type="ORF">PL8927_710082</name>
</gene>
<comment type="cofactor">
    <cofactor evidence="1">
        <name>FAD</name>
        <dbReference type="ChEBI" id="CHEBI:57692"/>
    </cofactor>
</comment>
<keyword evidence="9" id="KW-1185">Reference proteome</keyword>
<evidence type="ECO:0000256" key="1">
    <source>
        <dbReference type="ARBA" id="ARBA00001974"/>
    </source>
</evidence>
<keyword evidence="2" id="KW-0285">Flavoprotein</keyword>
<proteinExistence type="predicted"/>
<keyword evidence="5" id="KW-0520">NAD</keyword>
<accession>A0A7Z9BWK3</accession>
<dbReference type="Proteomes" id="UP000184550">
    <property type="component" value="Unassembled WGS sequence"/>
</dbReference>
<dbReference type="EMBL" id="CZCU02000148">
    <property type="protein sequence ID" value="VXD21155.1"/>
    <property type="molecule type" value="Genomic_DNA"/>
</dbReference>
<keyword evidence="3" id="KW-0819">tRNA processing</keyword>
<comment type="subunit">
    <text evidence="6">Homodimer. Heterotetramer of two MnmE and two MnmG subunits.</text>
</comment>
<evidence type="ECO:0000256" key="6">
    <source>
        <dbReference type="ARBA" id="ARBA00025948"/>
    </source>
</evidence>
<organism evidence="8 9">
    <name type="scientific">Planktothrix serta PCC 8927</name>
    <dbReference type="NCBI Taxonomy" id="671068"/>
    <lineage>
        <taxon>Bacteria</taxon>
        <taxon>Bacillati</taxon>
        <taxon>Cyanobacteriota</taxon>
        <taxon>Cyanophyceae</taxon>
        <taxon>Oscillatoriophycideae</taxon>
        <taxon>Oscillatoriales</taxon>
        <taxon>Microcoleaceae</taxon>
        <taxon>Planktothrix</taxon>
    </lineage>
</organism>
<dbReference type="InterPro" id="IPR036188">
    <property type="entry name" value="FAD/NAD-bd_sf"/>
</dbReference>
<protein>
    <recommendedName>
        <fullName evidence="7">MnmG N-terminal domain-containing protein</fullName>
    </recommendedName>
</protein>
<dbReference type="InterPro" id="IPR040131">
    <property type="entry name" value="MnmG_N"/>
</dbReference>
<dbReference type="SUPFAM" id="SSF51905">
    <property type="entry name" value="FAD/NAD(P)-binding domain"/>
    <property type="match status" value="1"/>
</dbReference>
<dbReference type="GO" id="GO:0030488">
    <property type="term" value="P:tRNA methylation"/>
    <property type="evidence" value="ECO:0007669"/>
    <property type="project" value="TreeGrafter"/>
</dbReference>
<name>A0A7Z9BWK3_9CYAN</name>
<comment type="caution">
    <text evidence="8">The sequence shown here is derived from an EMBL/GenBank/DDBJ whole genome shotgun (WGS) entry which is preliminary data.</text>
</comment>
<dbReference type="AlphaFoldDB" id="A0A7Z9BWK3"/>
<evidence type="ECO:0000313" key="9">
    <source>
        <dbReference type="Proteomes" id="UP000184550"/>
    </source>
</evidence>
<evidence type="ECO:0000313" key="8">
    <source>
        <dbReference type="EMBL" id="VXD21155.1"/>
    </source>
</evidence>
<dbReference type="InterPro" id="IPR002218">
    <property type="entry name" value="MnmG-rel"/>
</dbReference>
<dbReference type="Pfam" id="PF01134">
    <property type="entry name" value="GIDA"/>
    <property type="match status" value="1"/>
</dbReference>
<dbReference type="GO" id="GO:0002098">
    <property type="term" value="P:tRNA wobble uridine modification"/>
    <property type="evidence" value="ECO:0007669"/>
    <property type="project" value="TreeGrafter"/>
</dbReference>
<dbReference type="PANTHER" id="PTHR11806:SF0">
    <property type="entry name" value="PROTEIN MTO1 HOMOLOG, MITOCHONDRIAL"/>
    <property type="match status" value="1"/>
</dbReference>
<evidence type="ECO:0000256" key="2">
    <source>
        <dbReference type="ARBA" id="ARBA00022630"/>
    </source>
</evidence>
<dbReference type="PANTHER" id="PTHR11806">
    <property type="entry name" value="GLUCOSE INHIBITED DIVISION PROTEIN A"/>
    <property type="match status" value="1"/>
</dbReference>
<evidence type="ECO:0000256" key="3">
    <source>
        <dbReference type="ARBA" id="ARBA00022694"/>
    </source>
</evidence>
<keyword evidence="4" id="KW-0274">FAD</keyword>